<proteinExistence type="predicted"/>
<dbReference type="OrthoDB" id="1951221at2"/>
<evidence type="ECO:0008006" key="3">
    <source>
        <dbReference type="Google" id="ProtNLM"/>
    </source>
</evidence>
<dbReference type="RefSeq" id="WP_089281176.1">
    <property type="nucleotide sequence ID" value="NZ_FZOJ01000001.1"/>
</dbReference>
<protein>
    <recommendedName>
        <fullName evidence="3">SufBD protein</fullName>
    </recommendedName>
</protein>
<gene>
    <name evidence="1" type="ORF">SAMN05446037_1001409</name>
</gene>
<dbReference type="EMBL" id="FZOJ01000001">
    <property type="protein sequence ID" value="SNR91760.1"/>
    <property type="molecule type" value="Genomic_DNA"/>
</dbReference>
<dbReference type="SUPFAM" id="SSF48371">
    <property type="entry name" value="ARM repeat"/>
    <property type="match status" value="1"/>
</dbReference>
<dbReference type="Proteomes" id="UP000198304">
    <property type="component" value="Unassembled WGS sequence"/>
</dbReference>
<evidence type="ECO:0000313" key="1">
    <source>
        <dbReference type="EMBL" id="SNR91760.1"/>
    </source>
</evidence>
<accession>A0A239A863</accession>
<evidence type="ECO:0000313" key="2">
    <source>
        <dbReference type="Proteomes" id="UP000198304"/>
    </source>
</evidence>
<dbReference type="AlphaFoldDB" id="A0A239A863"/>
<organism evidence="1 2">
    <name type="scientific">Anaerovirgula multivorans</name>
    <dbReference type="NCBI Taxonomy" id="312168"/>
    <lineage>
        <taxon>Bacteria</taxon>
        <taxon>Bacillati</taxon>
        <taxon>Bacillota</taxon>
        <taxon>Clostridia</taxon>
        <taxon>Peptostreptococcales</taxon>
        <taxon>Natronincolaceae</taxon>
        <taxon>Anaerovirgula</taxon>
    </lineage>
</organism>
<reference evidence="1 2" key="1">
    <citation type="submission" date="2017-06" db="EMBL/GenBank/DDBJ databases">
        <authorList>
            <person name="Kim H.J."/>
            <person name="Triplett B.A."/>
        </authorList>
    </citation>
    <scope>NUCLEOTIDE SEQUENCE [LARGE SCALE GENOMIC DNA]</scope>
    <source>
        <strain evidence="1 2">SCA</strain>
    </source>
</reference>
<dbReference type="InterPro" id="IPR016024">
    <property type="entry name" value="ARM-type_fold"/>
</dbReference>
<name>A0A239A863_9FIRM</name>
<keyword evidence="2" id="KW-1185">Reference proteome</keyword>
<sequence>MNEIAKLVEDLSNKDNKYAYKCLKQLEEESQMSNSVYLYFDDFVNMLDSPNSYIRTRGMILIAANAKWDKDYKIDEIINKYLKHIMDDKPITARQCIKALPTIAKYKLDLVNCICTALRKADAEIYKNSMQSLVYNDIVTALREIDSI</sequence>